<dbReference type="CDD" id="cd03685">
    <property type="entry name" value="ClC_6_like"/>
    <property type="match status" value="1"/>
</dbReference>
<keyword evidence="4" id="KW-0677">Repeat</keyword>
<evidence type="ECO:0000256" key="8">
    <source>
        <dbReference type="ARBA" id="ARBA00023136"/>
    </source>
</evidence>
<dbReference type="InterPro" id="IPR000644">
    <property type="entry name" value="CBS_dom"/>
</dbReference>
<dbReference type="EMBL" id="OU895877">
    <property type="protein sequence ID" value="CAG9801095.1"/>
    <property type="molecule type" value="Genomic_DNA"/>
</dbReference>
<reference evidence="14" key="2">
    <citation type="submission" date="2022-10" db="EMBL/GenBank/DDBJ databases">
        <authorList>
            <consortium name="ENA_rothamsted_submissions"/>
            <consortium name="culmorum"/>
            <person name="King R."/>
        </authorList>
    </citation>
    <scope>NUCLEOTIDE SEQUENCE</scope>
</reference>
<evidence type="ECO:0000256" key="9">
    <source>
        <dbReference type="ARBA" id="ARBA00023214"/>
    </source>
</evidence>
<dbReference type="InterPro" id="IPR001807">
    <property type="entry name" value="ClC"/>
</dbReference>
<dbReference type="InterPro" id="IPR014743">
    <property type="entry name" value="Cl-channel_core"/>
</dbReference>
<feature type="transmembrane region" description="Helical" evidence="11">
    <location>
        <begin position="321"/>
        <end position="339"/>
    </location>
</feature>
<dbReference type="SUPFAM" id="SSF81340">
    <property type="entry name" value="Clc chloride channel"/>
    <property type="match status" value="1"/>
</dbReference>
<dbReference type="PANTHER" id="PTHR11689:SF136">
    <property type="entry name" value="H(+)_CL(-) EXCHANGE TRANSPORTER 7"/>
    <property type="match status" value="1"/>
</dbReference>
<dbReference type="PANTHER" id="PTHR11689">
    <property type="entry name" value="CHLORIDE CHANNEL PROTEIN CLC FAMILY MEMBER"/>
    <property type="match status" value="1"/>
</dbReference>
<feature type="transmembrane region" description="Helical" evidence="11">
    <location>
        <begin position="125"/>
        <end position="146"/>
    </location>
</feature>
<sequence>MAPERLIGVSDSEDEEQKNNAQTAPDDAIPIFRARAIQPTSKYEGLDYDICENELWDKEQLTKDPHLKIKKDFARWIVSLFIGILTALVGCAIAISIEEISKIKYSWLQQAVRLNINHGDLVMPYVYYVIMNALPVMIGSLLVTYIEPVATGSGIPLVKCYLNGIKIPKVVRLKTLVVKAIGVVTSVCGGLAGGKEGPMVHCGAVIAAGISQGKSSSFNKDFKMFRYFRDDHEKRDFVVCGASAGVAAAFGAPIGGLLFALEEAASFWNQSLIWRTLFSAIVSSFTLNLVLSAYHGLENFTYHGLFNLGEFEALPFEYFELPIFMLMGVFGGLSGAFWIKINTSLNIFRDKCIKQKWIRVIEAIMVAAVSASFACLMMYLINDCRPLGNDPTINPVQLFCEDNEYNAAAALWFQTPESSVRSLFHDPPGSHKITTLMVFVPIYFFLSNITYGLMVSLGIFIPCLLVGAAWGRLAASFLALGFPGSTFINPGKYALIGAAAQLGGTVRMNISLAVILVETTGNIWFALPIILALTSAKWMGDYFNEGIYDTQIKVSKVPFLHWHSPNKFLVTKANKIMSEQVVCVRMKESVEYIVNILKNTSYHGFPVVDQVDDINRNSGRLRGFILRTQLIVILKRSFFEETKRFWEQKISIEAFRDEYPRFPSIDDIKLSNDKLAYKYTINMEIFMNPSPYKVHQATSVPRIFMLFRALGLRHLVVVNDDNHVTGIISRKDFLK</sequence>
<keyword evidence="3 11" id="KW-0812">Transmembrane</keyword>
<dbReference type="InterPro" id="IPR046342">
    <property type="entry name" value="CBS_dom_sf"/>
</dbReference>
<feature type="domain" description="CBS" evidence="13">
    <location>
        <begin position="577"/>
        <end position="641"/>
    </location>
</feature>
<dbReference type="Gene3D" id="3.10.580.10">
    <property type="entry name" value="CBS-domain"/>
    <property type="match status" value="1"/>
</dbReference>
<dbReference type="SMART" id="SM00116">
    <property type="entry name" value="CBS"/>
    <property type="match status" value="2"/>
</dbReference>
<dbReference type="PRINTS" id="PR00762">
    <property type="entry name" value="CLCHANNEL"/>
</dbReference>
<evidence type="ECO:0000256" key="1">
    <source>
        <dbReference type="ARBA" id="ARBA00004141"/>
    </source>
</evidence>
<feature type="transmembrane region" description="Helical" evidence="11">
    <location>
        <begin position="510"/>
        <end position="533"/>
    </location>
</feature>
<accession>A0A9N9RQ66</accession>
<evidence type="ECO:0000256" key="5">
    <source>
        <dbReference type="ARBA" id="ARBA00022989"/>
    </source>
</evidence>
<evidence type="ECO:0000313" key="14">
    <source>
        <dbReference type="EMBL" id="CAG9801095.1"/>
    </source>
</evidence>
<feature type="transmembrane region" description="Helical" evidence="11">
    <location>
        <begin position="236"/>
        <end position="260"/>
    </location>
</feature>
<keyword evidence="6 11" id="KW-0406">Ion transport</keyword>
<gene>
    <name evidence="14" type="ORF">CHIRRI_LOCUS4030</name>
</gene>
<feature type="transmembrane region" description="Helical" evidence="11">
    <location>
        <begin position="453"/>
        <end position="473"/>
    </location>
</feature>
<feature type="domain" description="CBS" evidence="13">
    <location>
        <begin position="687"/>
        <end position="735"/>
    </location>
</feature>
<dbReference type="GO" id="GO:0005765">
    <property type="term" value="C:lysosomal membrane"/>
    <property type="evidence" value="ECO:0007669"/>
    <property type="project" value="TreeGrafter"/>
</dbReference>
<keyword evidence="2 11" id="KW-0813">Transport</keyword>
<evidence type="ECO:0000256" key="3">
    <source>
        <dbReference type="ARBA" id="ARBA00022692"/>
    </source>
</evidence>
<dbReference type="Proteomes" id="UP001153620">
    <property type="component" value="Chromosome 1"/>
</dbReference>
<feature type="transmembrane region" description="Helical" evidence="11">
    <location>
        <begin position="272"/>
        <end position="294"/>
    </location>
</feature>
<evidence type="ECO:0000313" key="15">
    <source>
        <dbReference type="Proteomes" id="UP001153620"/>
    </source>
</evidence>
<dbReference type="Gene3D" id="1.10.3080.10">
    <property type="entry name" value="Clc chloride channel"/>
    <property type="match status" value="1"/>
</dbReference>
<proteinExistence type="inferred from homology"/>
<keyword evidence="5 11" id="KW-1133">Transmembrane helix</keyword>
<dbReference type="Pfam" id="PF00571">
    <property type="entry name" value="CBS"/>
    <property type="match status" value="2"/>
</dbReference>
<keyword evidence="9 11" id="KW-0868">Chloride</keyword>
<protein>
    <recommendedName>
        <fullName evidence="11">Chloride channel protein</fullName>
    </recommendedName>
</protein>
<feature type="transmembrane region" description="Helical" evidence="11">
    <location>
        <begin position="73"/>
        <end position="97"/>
    </location>
</feature>
<dbReference type="PROSITE" id="PS51371">
    <property type="entry name" value="CBS"/>
    <property type="match status" value="2"/>
</dbReference>
<dbReference type="Pfam" id="PF00654">
    <property type="entry name" value="Voltage_CLC"/>
    <property type="match status" value="1"/>
</dbReference>
<comment type="caution">
    <text evidence="11">Lacks conserved residue(s) required for the propagation of feature annotation.</text>
</comment>
<evidence type="ECO:0000256" key="6">
    <source>
        <dbReference type="ARBA" id="ARBA00023065"/>
    </source>
</evidence>
<name>A0A9N9RQ66_9DIPT</name>
<feature type="region of interest" description="Disordered" evidence="12">
    <location>
        <begin position="1"/>
        <end position="24"/>
    </location>
</feature>
<organism evidence="14 15">
    <name type="scientific">Chironomus riparius</name>
    <dbReference type="NCBI Taxonomy" id="315576"/>
    <lineage>
        <taxon>Eukaryota</taxon>
        <taxon>Metazoa</taxon>
        <taxon>Ecdysozoa</taxon>
        <taxon>Arthropoda</taxon>
        <taxon>Hexapoda</taxon>
        <taxon>Insecta</taxon>
        <taxon>Pterygota</taxon>
        <taxon>Neoptera</taxon>
        <taxon>Endopterygota</taxon>
        <taxon>Diptera</taxon>
        <taxon>Nematocera</taxon>
        <taxon>Chironomoidea</taxon>
        <taxon>Chironomidae</taxon>
        <taxon>Chironominae</taxon>
        <taxon>Chironomus</taxon>
    </lineage>
</organism>
<dbReference type="GO" id="GO:0005254">
    <property type="term" value="F:chloride channel activity"/>
    <property type="evidence" value="ECO:0007669"/>
    <property type="project" value="UniProtKB-UniRule"/>
</dbReference>
<dbReference type="Gene3D" id="3.90.1280.20">
    <property type="match status" value="1"/>
</dbReference>
<evidence type="ECO:0000256" key="12">
    <source>
        <dbReference type="SAM" id="MobiDB-lite"/>
    </source>
</evidence>
<dbReference type="CDD" id="cd04591">
    <property type="entry name" value="CBS_pair_voltage-gated_CLC_euk_bac"/>
    <property type="match status" value="1"/>
</dbReference>
<evidence type="ECO:0000256" key="10">
    <source>
        <dbReference type="PROSITE-ProRule" id="PRU00703"/>
    </source>
</evidence>
<evidence type="ECO:0000259" key="13">
    <source>
        <dbReference type="PROSITE" id="PS51371"/>
    </source>
</evidence>
<comment type="similarity">
    <text evidence="11">Belongs to the chloride channel (TC 2.A.49) family.</text>
</comment>
<feature type="transmembrane region" description="Helical" evidence="11">
    <location>
        <begin position="176"/>
        <end position="194"/>
    </location>
</feature>
<evidence type="ECO:0000256" key="4">
    <source>
        <dbReference type="ARBA" id="ARBA00022737"/>
    </source>
</evidence>
<keyword evidence="8 11" id="KW-0472">Membrane</keyword>
<reference evidence="14" key="1">
    <citation type="submission" date="2022-01" db="EMBL/GenBank/DDBJ databases">
        <authorList>
            <person name="King R."/>
        </authorList>
    </citation>
    <scope>NUCLEOTIDE SEQUENCE</scope>
</reference>
<comment type="subcellular location">
    <subcellularLocation>
        <location evidence="1 11">Membrane</location>
        <topology evidence="1 11">Multi-pass membrane protein</topology>
    </subcellularLocation>
</comment>
<dbReference type="SUPFAM" id="SSF54631">
    <property type="entry name" value="CBS-domain pair"/>
    <property type="match status" value="1"/>
</dbReference>
<dbReference type="OrthoDB" id="428525at2759"/>
<evidence type="ECO:0000256" key="2">
    <source>
        <dbReference type="ARBA" id="ARBA00022448"/>
    </source>
</evidence>
<keyword evidence="7 10" id="KW-0129">CBS domain</keyword>
<evidence type="ECO:0000256" key="11">
    <source>
        <dbReference type="RuleBase" id="RU361221"/>
    </source>
</evidence>
<feature type="transmembrane region" description="Helical" evidence="11">
    <location>
        <begin position="360"/>
        <end position="381"/>
    </location>
</feature>
<keyword evidence="15" id="KW-1185">Reference proteome</keyword>
<dbReference type="InterPro" id="IPR051280">
    <property type="entry name" value="Cl-channel/antiporter"/>
</dbReference>
<evidence type="ECO:0000256" key="7">
    <source>
        <dbReference type="ARBA" id="ARBA00023122"/>
    </source>
</evidence>
<dbReference type="AlphaFoldDB" id="A0A9N9RQ66"/>